<evidence type="ECO:0000313" key="2">
    <source>
        <dbReference type="EMBL" id="SBT70888.1"/>
    </source>
</evidence>
<name>A0A1C3KBE3_PLAMA</name>
<feature type="compositionally biased region" description="Basic and acidic residues" evidence="1">
    <location>
        <begin position="172"/>
        <end position="181"/>
    </location>
</feature>
<dbReference type="Proteomes" id="UP000219799">
    <property type="component" value="Chromosome 7"/>
</dbReference>
<reference evidence="2 3" key="1">
    <citation type="submission" date="2016-06" db="EMBL/GenBank/DDBJ databases">
        <authorList>
            <consortium name="Pathogen Informatics"/>
        </authorList>
    </citation>
    <scope>NUCLEOTIDE SEQUENCE [LARGE SCALE GENOMIC DNA]</scope>
    <source>
        <strain evidence="2">PmlGA01</strain>
    </source>
</reference>
<protein>
    <submittedName>
        <fullName evidence="2">Uncharacterized protein</fullName>
    </submittedName>
</protein>
<dbReference type="EMBL" id="LT594495">
    <property type="protein sequence ID" value="SBT70888.1"/>
    <property type="molecule type" value="Genomic_DNA"/>
</dbReference>
<dbReference type="VEuPathDB" id="PlasmoDB:PmUG01_07022800"/>
<organism evidence="2 3">
    <name type="scientific">Plasmodium malariae</name>
    <dbReference type="NCBI Taxonomy" id="5858"/>
    <lineage>
        <taxon>Eukaryota</taxon>
        <taxon>Sar</taxon>
        <taxon>Alveolata</taxon>
        <taxon>Apicomplexa</taxon>
        <taxon>Aconoidasida</taxon>
        <taxon>Haemosporida</taxon>
        <taxon>Plasmodiidae</taxon>
        <taxon>Plasmodium</taxon>
        <taxon>Plasmodium (Plasmodium)</taxon>
    </lineage>
</organism>
<evidence type="ECO:0000313" key="3">
    <source>
        <dbReference type="Proteomes" id="UP000219799"/>
    </source>
</evidence>
<dbReference type="AlphaFoldDB" id="A0A1C3KBE3"/>
<feature type="region of interest" description="Disordered" evidence="1">
    <location>
        <begin position="172"/>
        <end position="224"/>
    </location>
</feature>
<sequence>MTDKICHKLINENIKTLCHMSLRNEDNYEKKNRSFKNNMNMTCSSKCEELCNNINDRLHKIKDIVHLRSAKPNAVLIETLIYIKEFIKEIEKYIEVFNNVIYEENRAYAYVEDIFHSLDKQNQNIQKIYHICSQNIVITKNNSELVLQKPQSYSSLSAKFIKNLLNVCEGNENKNKNKNDSNNESQNESQLEHQIEGQNELPNESQNENKNISIDECANENYIN</sequence>
<accession>A0A1C3KBE3</accession>
<proteinExistence type="predicted"/>
<feature type="compositionally biased region" description="Polar residues" evidence="1">
    <location>
        <begin position="196"/>
        <end position="212"/>
    </location>
</feature>
<evidence type="ECO:0000256" key="1">
    <source>
        <dbReference type="SAM" id="MobiDB-lite"/>
    </source>
</evidence>
<dbReference type="Gene3D" id="6.10.250.1370">
    <property type="match status" value="1"/>
</dbReference>
<gene>
    <name evidence="2" type="primary">PmlGA01_070013500</name>
    <name evidence="2" type="ORF">PMLGA01_070013500</name>
</gene>